<dbReference type="InterPro" id="IPR015422">
    <property type="entry name" value="PyrdxlP-dep_Trfase_small"/>
</dbReference>
<evidence type="ECO:0000256" key="1">
    <source>
        <dbReference type="ARBA" id="ARBA00001933"/>
    </source>
</evidence>
<dbReference type="GO" id="GO:0030170">
    <property type="term" value="F:pyridoxal phosphate binding"/>
    <property type="evidence" value="ECO:0007669"/>
    <property type="project" value="InterPro"/>
</dbReference>
<dbReference type="Gene3D" id="3.90.1150.10">
    <property type="entry name" value="Aspartate Aminotransferase, domain 1"/>
    <property type="match status" value="1"/>
</dbReference>
<dbReference type="CDD" id="cd00609">
    <property type="entry name" value="AAT_like"/>
    <property type="match status" value="1"/>
</dbReference>
<dbReference type="GO" id="GO:0008483">
    <property type="term" value="F:transaminase activity"/>
    <property type="evidence" value="ECO:0007669"/>
    <property type="project" value="UniProtKB-KW"/>
</dbReference>
<dbReference type="AlphaFoldDB" id="A0A1B0ZS61"/>
<dbReference type="Pfam" id="PF00155">
    <property type="entry name" value="Aminotran_1_2"/>
    <property type="match status" value="1"/>
</dbReference>
<keyword evidence="2 4" id="KW-0032">Aminotransferase</keyword>
<evidence type="ECO:0000259" key="5">
    <source>
        <dbReference type="Pfam" id="PF00155"/>
    </source>
</evidence>
<keyword evidence="7" id="KW-1185">Reference proteome</keyword>
<organism evidence="6 7">
    <name type="scientific">Phaeobacter gallaeciensis</name>
    <dbReference type="NCBI Taxonomy" id="60890"/>
    <lineage>
        <taxon>Bacteria</taxon>
        <taxon>Pseudomonadati</taxon>
        <taxon>Pseudomonadota</taxon>
        <taxon>Alphaproteobacteria</taxon>
        <taxon>Rhodobacterales</taxon>
        <taxon>Roseobacteraceae</taxon>
        <taxon>Phaeobacter</taxon>
    </lineage>
</organism>
<dbReference type="InterPro" id="IPR015421">
    <property type="entry name" value="PyrdxlP-dep_Trfase_major"/>
</dbReference>
<dbReference type="EC" id="2.6.1.-" evidence="4"/>
<evidence type="ECO:0000313" key="6">
    <source>
        <dbReference type="EMBL" id="ANP36964.1"/>
    </source>
</evidence>
<dbReference type="PROSITE" id="PS00105">
    <property type="entry name" value="AA_TRANSFER_CLASS_1"/>
    <property type="match status" value="1"/>
</dbReference>
<comment type="similarity">
    <text evidence="4">Belongs to the class-I pyridoxal-phosphate-dependent aminotransferase family.</text>
</comment>
<keyword evidence="3 4" id="KW-0808">Transferase</keyword>
<dbReference type="PATRIC" id="fig|60890.4.peg.2006"/>
<accession>A0A1B0ZS61</accession>
<dbReference type="Proteomes" id="UP000092565">
    <property type="component" value="Chromosome"/>
</dbReference>
<comment type="cofactor">
    <cofactor evidence="1 4">
        <name>pyridoxal 5'-phosphate</name>
        <dbReference type="ChEBI" id="CHEBI:597326"/>
    </cofactor>
</comment>
<evidence type="ECO:0000256" key="2">
    <source>
        <dbReference type="ARBA" id="ARBA00022576"/>
    </source>
</evidence>
<protein>
    <recommendedName>
        <fullName evidence="4">Aminotransferase</fullName>
        <ecNumber evidence="4">2.6.1.-</ecNumber>
    </recommendedName>
</protein>
<dbReference type="InterPro" id="IPR004838">
    <property type="entry name" value="NHTrfase_class1_PyrdxlP-BS"/>
</dbReference>
<dbReference type="PANTHER" id="PTHR42832">
    <property type="entry name" value="AMINO ACID AMINOTRANSFERASE"/>
    <property type="match status" value="1"/>
</dbReference>
<dbReference type="InterPro" id="IPR015424">
    <property type="entry name" value="PyrdxlP-dep_Trfase"/>
</dbReference>
<dbReference type="SUPFAM" id="SSF53383">
    <property type="entry name" value="PLP-dependent transferases"/>
    <property type="match status" value="1"/>
</dbReference>
<gene>
    <name evidence="6" type="ORF">JL2886_02070</name>
</gene>
<sequence>MRLDAGAHALYLICKRGANDPETEAIVMNFPERFSNLPPYAFPRLRALLDHHTPGGDVVHMTIGEPKHTFPAWVTDVIAENAAGFNNYPPNEGSEELRGAMSDWIARRYGVKMDADRQVMALNGTREGLYNAAMALCPETKNGARPAVLIPNPFYQVYMVATISVGAEPVFVPATAETGHLPDYASLPTEVLDRTAVAYICSPANPQGAVATREYWADLIRLAEKHDFRIFADECYSEIYRDAAPVGALTVAQELGADPERVVLFNSLSKRSNLPGLRAGLIAGGPECIARLKQLRAYSGAPMPGPLQAAAARVWADEAHVEENRALYQEKYQIADQVFDGLDGYMSPEAGFFLWLPVKDGGEAAALKLWQETGVRVLPGAYLAQGAPGQNPGEGYIRVALVAPAEATQTALTTLRSCLY</sequence>
<proteinExistence type="inferred from homology"/>
<feature type="domain" description="Aminotransferase class I/classII large" evidence="5">
    <location>
        <begin position="57"/>
        <end position="401"/>
    </location>
</feature>
<reference evidence="6 7" key="1">
    <citation type="submission" date="2016-04" db="EMBL/GenBank/DDBJ databases">
        <authorList>
            <person name="Evans L.H."/>
            <person name="Alamgir A."/>
            <person name="Owens N."/>
            <person name="Weber N.D."/>
            <person name="Virtaneva K."/>
            <person name="Barbian K."/>
            <person name="Babar A."/>
            <person name="Rosenke K."/>
        </authorList>
    </citation>
    <scope>NUCLEOTIDE SEQUENCE [LARGE SCALE GENOMIC DNA]</scope>
    <source>
        <strain evidence="6 7">JL2886</strain>
    </source>
</reference>
<dbReference type="Gene3D" id="3.40.640.10">
    <property type="entry name" value="Type I PLP-dependent aspartate aminotransferase-like (Major domain)"/>
    <property type="match status" value="1"/>
</dbReference>
<dbReference type="InterPro" id="IPR050881">
    <property type="entry name" value="LL-DAP_aminotransferase"/>
</dbReference>
<dbReference type="PANTHER" id="PTHR42832:SF3">
    <property type="entry name" value="L-GLUTAMINE--4-(METHYLSULFANYL)-2-OXOBUTANOATE AMINOTRANSFERASE"/>
    <property type="match status" value="1"/>
</dbReference>
<evidence type="ECO:0000313" key="7">
    <source>
        <dbReference type="Proteomes" id="UP000092565"/>
    </source>
</evidence>
<dbReference type="InterPro" id="IPR004839">
    <property type="entry name" value="Aminotransferase_I/II_large"/>
</dbReference>
<evidence type="ECO:0000256" key="4">
    <source>
        <dbReference type="RuleBase" id="RU000481"/>
    </source>
</evidence>
<dbReference type="EMBL" id="CP015124">
    <property type="protein sequence ID" value="ANP36964.1"/>
    <property type="molecule type" value="Genomic_DNA"/>
</dbReference>
<name>A0A1B0ZS61_9RHOB</name>
<evidence type="ECO:0000256" key="3">
    <source>
        <dbReference type="ARBA" id="ARBA00022679"/>
    </source>
</evidence>